<evidence type="ECO:0000256" key="5">
    <source>
        <dbReference type="ARBA" id="ARBA00023212"/>
    </source>
</evidence>
<protein>
    <recommendedName>
        <fullName evidence="3">KIF-binding protein</fullName>
    </recommendedName>
</protein>
<name>A0A026VV84_OOCBI</name>
<gene>
    <name evidence="6" type="ORF">X777_02206</name>
</gene>
<dbReference type="Proteomes" id="UP000053097">
    <property type="component" value="Unassembled WGS sequence"/>
</dbReference>
<reference evidence="6 7" key="1">
    <citation type="journal article" date="2014" name="Curr. Biol.">
        <title>The genome of the clonal raider ant Cerapachys biroi.</title>
        <authorList>
            <person name="Oxley P.R."/>
            <person name="Ji L."/>
            <person name="Fetter-Pruneda I."/>
            <person name="McKenzie S.K."/>
            <person name="Li C."/>
            <person name="Hu H."/>
            <person name="Zhang G."/>
            <person name="Kronauer D.J."/>
        </authorList>
    </citation>
    <scope>NUCLEOTIDE SEQUENCE [LARGE SCALE GENOMIC DNA]</scope>
</reference>
<organism evidence="6 7">
    <name type="scientific">Ooceraea biroi</name>
    <name type="common">Clonal raider ant</name>
    <name type="synonym">Cerapachys biroi</name>
    <dbReference type="NCBI Taxonomy" id="2015173"/>
    <lineage>
        <taxon>Eukaryota</taxon>
        <taxon>Metazoa</taxon>
        <taxon>Ecdysozoa</taxon>
        <taxon>Arthropoda</taxon>
        <taxon>Hexapoda</taxon>
        <taxon>Insecta</taxon>
        <taxon>Pterygota</taxon>
        <taxon>Neoptera</taxon>
        <taxon>Endopterygota</taxon>
        <taxon>Hymenoptera</taxon>
        <taxon>Apocrita</taxon>
        <taxon>Aculeata</taxon>
        <taxon>Formicoidea</taxon>
        <taxon>Formicidae</taxon>
        <taxon>Dorylinae</taxon>
        <taxon>Ooceraea</taxon>
    </lineage>
</organism>
<dbReference type="OrthoDB" id="7554052at2759"/>
<comment type="subcellular location">
    <subcellularLocation>
        <location evidence="1">Cytoplasm</location>
        <location evidence="1">Cytoskeleton</location>
    </subcellularLocation>
</comment>
<dbReference type="InterPro" id="IPR022083">
    <property type="entry name" value="KBP"/>
</dbReference>
<keyword evidence="4" id="KW-0963">Cytoplasm</keyword>
<evidence type="ECO:0000256" key="4">
    <source>
        <dbReference type="ARBA" id="ARBA00022490"/>
    </source>
</evidence>
<keyword evidence="7" id="KW-1185">Reference proteome</keyword>
<keyword evidence="5" id="KW-0206">Cytoskeleton</keyword>
<evidence type="ECO:0000256" key="3">
    <source>
        <dbReference type="ARBA" id="ARBA00016840"/>
    </source>
</evidence>
<accession>A0A026VV84</accession>
<dbReference type="PANTHER" id="PTHR46321:SF1">
    <property type="entry name" value="KIF-BINDING PROTEIN"/>
    <property type="match status" value="1"/>
</dbReference>
<evidence type="ECO:0000313" key="7">
    <source>
        <dbReference type="Proteomes" id="UP000053097"/>
    </source>
</evidence>
<evidence type="ECO:0000256" key="1">
    <source>
        <dbReference type="ARBA" id="ARBA00004245"/>
    </source>
</evidence>
<dbReference type="GO" id="GO:0005856">
    <property type="term" value="C:cytoskeleton"/>
    <property type="evidence" value="ECO:0007669"/>
    <property type="project" value="UniProtKB-SubCell"/>
</dbReference>
<comment type="similarity">
    <text evidence="2">Belongs to the KIF-binding protein family.</text>
</comment>
<evidence type="ECO:0000313" key="6">
    <source>
        <dbReference type="EMBL" id="EZA46739.1"/>
    </source>
</evidence>
<dbReference type="Pfam" id="PF12309">
    <property type="entry name" value="KBP_C"/>
    <property type="match status" value="1"/>
</dbReference>
<proteinExistence type="inferred from homology"/>
<dbReference type="AlphaFoldDB" id="A0A026VV84"/>
<evidence type="ECO:0000256" key="2">
    <source>
        <dbReference type="ARBA" id="ARBA00010305"/>
    </source>
</evidence>
<dbReference type="PANTHER" id="PTHR46321">
    <property type="entry name" value="KIF1-BINDING PROTEIN"/>
    <property type="match status" value="1"/>
</dbReference>
<sequence>MSSTTSVKFLILTHLEENLKIIHNYTNQVTDTYYVTTRDDAKSVFLHYIKWFEVTKTCYKKIGFVESTKLIAYNISTTYKYLAYFEPDKDNQIKLLKRQIQILKDICDIDVYKVTLENFLMRRIYCDLAVSYAIIVDMILENMEFNTTYVEEGNLKEYIRNSVKCYKKYIFLLRSYYNKKLV</sequence>
<dbReference type="EMBL" id="KK108374">
    <property type="protein sequence ID" value="EZA46739.1"/>
    <property type="molecule type" value="Genomic_DNA"/>
</dbReference>